<gene>
    <name evidence="2" type="ORF">KC622_03410</name>
</gene>
<accession>A0A955HZC5</accession>
<dbReference type="AlphaFoldDB" id="A0A955HZC5"/>
<comment type="caution">
    <text evidence="2">The sequence shown here is derived from an EMBL/GenBank/DDBJ whole genome shotgun (WGS) entry which is preliminary data.</text>
</comment>
<reference evidence="2" key="1">
    <citation type="submission" date="2020-04" db="EMBL/GenBank/DDBJ databases">
        <authorList>
            <person name="Zhang T."/>
        </authorList>
    </citation>
    <scope>NUCLEOTIDE SEQUENCE</scope>
    <source>
        <strain evidence="2">HKST-UBA16</strain>
    </source>
</reference>
<name>A0A955HZC5_9BACT</name>
<evidence type="ECO:0000313" key="2">
    <source>
        <dbReference type="EMBL" id="MCA9375352.1"/>
    </source>
</evidence>
<feature type="region of interest" description="Disordered" evidence="1">
    <location>
        <begin position="1"/>
        <end position="20"/>
    </location>
</feature>
<dbReference type="Proteomes" id="UP000748332">
    <property type="component" value="Unassembled WGS sequence"/>
</dbReference>
<organism evidence="2 3">
    <name type="scientific">Candidatus Dojkabacteria bacterium</name>
    <dbReference type="NCBI Taxonomy" id="2099670"/>
    <lineage>
        <taxon>Bacteria</taxon>
        <taxon>Candidatus Dojkabacteria</taxon>
    </lineage>
</organism>
<evidence type="ECO:0000256" key="1">
    <source>
        <dbReference type="SAM" id="MobiDB-lite"/>
    </source>
</evidence>
<evidence type="ECO:0000313" key="3">
    <source>
        <dbReference type="Proteomes" id="UP000748332"/>
    </source>
</evidence>
<reference evidence="2" key="2">
    <citation type="journal article" date="2021" name="Microbiome">
        <title>Successional dynamics and alternative stable states in a saline activated sludge microbial community over 9 years.</title>
        <authorList>
            <person name="Wang Y."/>
            <person name="Ye J."/>
            <person name="Ju F."/>
            <person name="Liu L."/>
            <person name="Boyd J.A."/>
            <person name="Deng Y."/>
            <person name="Parks D.H."/>
            <person name="Jiang X."/>
            <person name="Yin X."/>
            <person name="Woodcroft B.J."/>
            <person name="Tyson G.W."/>
            <person name="Hugenholtz P."/>
            <person name="Polz M.F."/>
            <person name="Zhang T."/>
        </authorList>
    </citation>
    <scope>NUCLEOTIDE SEQUENCE</scope>
    <source>
        <strain evidence="2">HKST-UBA16</strain>
    </source>
</reference>
<dbReference type="EMBL" id="JAGQLM010000154">
    <property type="protein sequence ID" value="MCA9375352.1"/>
    <property type="molecule type" value="Genomic_DNA"/>
</dbReference>
<sequence>MKLPFPKNPALMPDHQEGANSEQEFRERAFADTGQRFYDTAALLFHSMLIQGANPPKDMTVVFKPTKNSSQSFFARWSGGVEPVYVGMMTEYYKLTCRKAYPNKVNRGSHIYVFTLSLNPALLEEDSETENILPKTQRLNPQVDSDFEVLSGARTDLGLLSDRVIEEALTVRGIISHLEEGFLPEVATALSRPHLRYITESIRTAWTEVLSSPINPDEKARILKELLTLHENRYHESVVTLPVGVKRHLGIDLDKVSEIILTQLSTSFSFSLVTAVAIGIFLDSISQYTGATGPMISPEMALSAQLAEIGLIIATALAQFTTLNLHSLYHFIDLKRQFKAELEMKRRKIKDLSATGQNLLLDGQDG</sequence>
<proteinExistence type="predicted"/>
<protein>
    <submittedName>
        <fullName evidence="2">Uncharacterized protein</fullName>
    </submittedName>
</protein>